<gene>
    <name evidence="2" type="ORF">CDQ91_02275</name>
</gene>
<name>A0A246K624_9SPHN</name>
<organism evidence="2 3">
    <name type="scientific">Sphingopyxis witflariensis</name>
    <dbReference type="NCBI Taxonomy" id="173675"/>
    <lineage>
        <taxon>Bacteria</taxon>
        <taxon>Pseudomonadati</taxon>
        <taxon>Pseudomonadota</taxon>
        <taxon>Alphaproteobacteria</taxon>
        <taxon>Sphingomonadales</taxon>
        <taxon>Sphingomonadaceae</taxon>
        <taxon>Sphingopyxis</taxon>
    </lineage>
</organism>
<protein>
    <submittedName>
        <fullName evidence="2">Uncharacterized protein</fullName>
    </submittedName>
</protein>
<keyword evidence="3" id="KW-1185">Reference proteome</keyword>
<sequence>MKSWAVICSAMALLAAGSAHAQTVYPVSTANGPPFALTKRYYLPIGTPLKLQTTTTLSTKVSKPGDRVHLKVVEDVSFRGTVVVPVGTLVIGEVSRAQRNGHVGKKGKLEVRLVSVEMPDGPVRLSGTAYDEGKSQTALSVGTMLFVSALGGFLIHGTSASIPAETSVTAYIMEPLRFAWRPEREALIALLPQSEQRAAGQNIASSELSD</sequence>
<accession>A0A246K624</accession>
<dbReference type="EMBL" id="NISJ01000001">
    <property type="protein sequence ID" value="OWR01258.1"/>
    <property type="molecule type" value="Genomic_DNA"/>
</dbReference>
<dbReference type="AlphaFoldDB" id="A0A246K624"/>
<keyword evidence="1" id="KW-0732">Signal</keyword>
<dbReference type="Proteomes" id="UP000197097">
    <property type="component" value="Unassembled WGS sequence"/>
</dbReference>
<evidence type="ECO:0000256" key="1">
    <source>
        <dbReference type="SAM" id="SignalP"/>
    </source>
</evidence>
<evidence type="ECO:0000313" key="2">
    <source>
        <dbReference type="EMBL" id="OWR01258.1"/>
    </source>
</evidence>
<feature type="chain" id="PRO_5012196620" evidence="1">
    <location>
        <begin position="22"/>
        <end position="210"/>
    </location>
</feature>
<reference evidence="2 3" key="1">
    <citation type="journal article" date="2002" name="Int. J. Syst. Evol. Microbiol.">
        <title>Sphingopyxis witflariensis sp. nov., isolated from activated sludge.</title>
        <authorList>
            <person name="Kampfer P."/>
            <person name="Witzenberger R."/>
            <person name="Denner E.B."/>
            <person name="Busse H.J."/>
            <person name="Neef A."/>
        </authorList>
    </citation>
    <scope>NUCLEOTIDE SEQUENCE [LARGE SCALE GENOMIC DNA]</scope>
    <source>
        <strain evidence="2 3">DSM 14551</strain>
    </source>
</reference>
<evidence type="ECO:0000313" key="3">
    <source>
        <dbReference type="Proteomes" id="UP000197097"/>
    </source>
</evidence>
<comment type="caution">
    <text evidence="2">The sequence shown here is derived from an EMBL/GenBank/DDBJ whole genome shotgun (WGS) entry which is preliminary data.</text>
</comment>
<proteinExistence type="predicted"/>
<feature type="signal peptide" evidence="1">
    <location>
        <begin position="1"/>
        <end position="21"/>
    </location>
</feature>